<dbReference type="Pfam" id="PF01753">
    <property type="entry name" value="zf-MYND"/>
    <property type="match status" value="1"/>
</dbReference>
<dbReference type="SUPFAM" id="SSF144232">
    <property type="entry name" value="HIT/MYND zinc finger-like"/>
    <property type="match status" value="1"/>
</dbReference>
<evidence type="ECO:0000256" key="5">
    <source>
        <dbReference type="SAM" id="MobiDB-lite"/>
    </source>
</evidence>
<feature type="domain" description="MYND-type" evidence="6">
    <location>
        <begin position="385"/>
        <end position="427"/>
    </location>
</feature>
<dbReference type="GO" id="GO:0008270">
    <property type="term" value="F:zinc ion binding"/>
    <property type="evidence" value="ECO:0007669"/>
    <property type="project" value="UniProtKB-KW"/>
</dbReference>
<keyword evidence="3" id="KW-0862">Zinc</keyword>
<sequence>MLRLCQKEGRDPLRLTPSAFRNTQTCFAALQIGVYCTQSGACRLAAAQRGALQLGRDAVQHYRRDASETARESDDARAAWARDAMYKGWVLCDVILRTDVRDDQAAAAKLPDIARELGLARAAARAIVKGPARAGLHVLAVLEASTRDDAPGALAQVWAKKGLVKALLELLLTAARLVDRPSDDSSSSGEDSDTGAPQSDRRAPQANGRAPYANGRAPHSDAGVAHADTGATHLDGGAGPSDDSALQSDGRAADPDGPKRLPTQELRQLHSWEMRDFWADDAPLWARARAACAQALKLLSRAVEGGAYLEFVRSRGVDIVTRFLARRDFDDERSVARMETMRQSDDPELLWKLRAGECWSEAGGTAEALWGRAAAEAGLKKCPLVAKCRQRESMKGRFQQCGRRCGTFYCSKECQAIDWRAGHKKICIPAAASKPEA</sequence>
<evidence type="ECO:0000259" key="6">
    <source>
        <dbReference type="PROSITE" id="PS50865"/>
    </source>
</evidence>
<evidence type="ECO:0000256" key="2">
    <source>
        <dbReference type="ARBA" id="ARBA00022771"/>
    </source>
</evidence>
<reference evidence="7 8" key="1">
    <citation type="journal article" date="2014" name="Nat. Commun.">
        <title>Klebsormidium flaccidum genome reveals primary factors for plant terrestrial adaptation.</title>
        <authorList>
            <person name="Hori K."/>
            <person name="Maruyama F."/>
            <person name="Fujisawa T."/>
            <person name="Togashi T."/>
            <person name="Yamamoto N."/>
            <person name="Seo M."/>
            <person name="Sato S."/>
            <person name="Yamada T."/>
            <person name="Mori H."/>
            <person name="Tajima N."/>
            <person name="Moriyama T."/>
            <person name="Ikeuchi M."/>
            <person name="Watanabe M."/>
            <person name="Wada H."/>
            <person name="Kobayashi K."/>
            <person name="Saito M."/>
            <person name="Masuda T."/>
            <person name="Sasaki-Sekimoto Y."/>
            <person name="Mashiguchi K."/>
            <person name="Awai K."/>
            <person name="Shimojima M."/>
            <person name="Masuda S."/>
            <person name="Iwai M."/>
            <person name="Nobusawa T."/>
            <person name="Narise T."/>
            <person name="Kondo S."/>
            <person name="Saito H."/>
            <person name="Sato R."/>
            <person name="Murakawa M."/>
            <person name="Ihara Y."/>
            <person name="Oshima-Yamada Y."/>
            <person name="Ohtaka K."/>
            <person name="Satoh M."/>
            <person name="Sonobe K."/>
            <person name="Ishii M."/>
            <person name="Ohtani R."/>
            <person name="Kanamori-Sato M."/>
            <person name="Honoki R."/>
            <person name="Miyazaki D."/>
            <person name="Mochizuki H."/>
            <person name="Umetsu J."/>
            <person name="Higashi K."/>
            <person name="Shibata D."/>
            <person name="Kamiya Y."/>
            <person name="Sato N."/>
            <person name="Nakamura Y."/>
            <person name="Tabata S."/>
            <person name="Ida S."/>
            <person name="Kurokawa K."/>
            <person name="Ohta H."/>
        </authorList>
    </citation>
    <scope>NUCLEOTIDE SEQUENCE [LARGE SCALE GENOMIC DNA]</scope>
    <source>
        <strain evidence="7 8">NIES-2285</strain>
    </source>
</reference>
<evidence type="ECO:0000256" key="4">
    <source>
        <dbReference type="PROSITE-ProRule" id="PRU00134"/>
    </source>
</evidence>
<evidence type="ECO:0000256" key="3">
    <source>
        <dbReference type="ARBA" id="ARBA00022833"/>
    </source>
</evidence>
<keyword evidence="1" id="KW-0479">Metal-binding</keyword>
<dbReference type="Gene3D" id="6.10.140.2220">
    <property type="match status" value="1"/>
</dbReference>
<keyword evidence="8" id="KW-1185">Reference proteome</keyword>
<evidence type="ECO:0000313" key="8">
    <source>
        <dbReference type="Proteomes" id="UP000054558"/>
    </source>
</evidence>
<accession>A0A0U9HJ47</accession>
<dbReference type="InterPro" id="IPR002893">
    <property type="entry name" value="Znf_MYND"/>
</dbReference>
<evidence type="ECO:0000256" key="1">
    <source>
        <dbReference type="ARBA" id="ARBA00022723"/>
    </source>
</evidence>
<feature type="region of interest" description="Disordered" evidence="5">
    <location>
        <begin position="179"/>
        <end position="262"/>
    </location>
</feature>
<dbReference type="EMBL" id="DF237041">
    <property type="protein sequence ID" value="GAQ81832.1"/>
    <property type="molecule type" value="Genomic_DNA"/>
</dbReference>
<protein>
    <recommendedName>
        <fullName evidence="6">MYND-type domain-containing protein</fullName>
    </recommendedName>
</protein>
<organism evidence="7 8">
    <name type="scientific">Klebsormidium nitens</name>
    <name type="common">Green alga</name>
    <name type="synonym">Ulothrix nitens</name>
    <dbReference type="NCBI Taxonomy" id="105231"/>
    <lineage>
        <taxon>Eukaryota</taxon>
        <taxon>Viridiplantae</taxon>
        <taxon>Streptophyta</taxon>
        <taxon>Klebsormidiophyceae</taxon>
        <taxon>Klebsormidiales</taxon>
        <taxon>Klebsormidiaceae</taxon>
        <taxon>Klebsormidium</taxon>
    </lineage>
</organism>
<dbReference type="Proteomes" id="UP000054558">
    <property type="component" value="Unassembled WGS sequence"/>
</dbReference>
<gene>
    <name evidence="7" type="ORF">KFL_000920170</name>
</gene>
<name>A0A0U9HJ47_KLENI</name>
<keyword evidence="2 4" id="KW-0863">Zinc-finger</keyword>
<dbReference type="OrthoDB" id="420187at2759"/>
<evidence type="ECO:0000313" key="7">
    <source>
        <dbReference type="EMBL" id="GAQ81832.1"/>
    </source>
</evidence>
<dbReference type="PROSITE" id="PS50865">
    <property type="entry name" value="ZF_MYND_2"/>
    <property type="match status" value="1"/>
</dbReference>
<proteinExistence type="predicted"/>
<dbReference type="AlphaFoldDB" id="A0A0U9HJ47"/>